<keyword evidence="2" id="KW-1185">Reference proteome</keyword>
<sequence length="85" mass="9579">MGYLIDDKDQFYKIARQGTSRLLGHLAPARTGQKNNAILTEFSQPKQYPEDDFIFPKGGIIGPGGLCQRSIIIHGSIFADQFRFY</sequence>
<reference evidence="1" key="1">
    <citation type="submission" date="2022-08" db="UniProtKB">
        <authorList>
            <consortium name="EnsemblMetazoa"/>
        </authorList>
    </citation>
    <scope>IDENTIFICATION</scope>
    <source>
        <strain evidence="1">Israel</strain>
    </source>
</reference>
<accession>A0A1B0GQ74</accession>
<protein>
    <submittedName>
        <fullName evidence="1">Uncharacterized protein</fullName>
    </submittedName>
</protein>
<dbReference type="EnsemblMetazoa" id="PPAI009013-RA">
    <property type="protein sequence ID" value="PPAI009013-PA"/>
    <property type="gene ID" value="PPAI009013"/>
</dbReference>
<organism evidence="1 2">
    <name type="scientific">Phlebotomus papatasi</name>
    <name type="common">Sandfly</name>
    <dbReference type="NCBI Taxonomy" id="29031"/>
    <lineage>
        <taxon>Eukaryota</taxon>
        <taxon>Metazoa</taxon>
        <taxon>Ecdysozoa</taxon>
        <taxon>Arthropoda</taxon>
        <taxon>Hexapoda</taxon>
        <taxon>Insecta</taxon>
        <taxon>Pterygota</taxon>
        <taxon>Neoptera</taxon>
        <taxon>Endopterygota</taxon>
        <taxon>Diptera</taxon>
        <taxon>Nematocera</taxon>
        <taxon>Psychodoidea</taxon>
        <taxon>Psychodidae</taxon>
        <taxon>Phlebotomus</taxon>
        <taxon>Phlebotomus</taxon>
    </lineage>
</organism>
<dbReference type="Proteomes" id="UP000092462">
    <property type="component" value="Unassembled WGS sequence"/>
</dbReference>
<evidence type="ECO:0000313" key="1">
    <source>
        <dbReference type="EnsemblMetazoa" id="PPAI009013-PA"/>
    </source>
</evidence>
<dbReference type="EMBL" id="AJVK01035964">
    <property type="status" value="NOT_ANNOTATED_CDS"/>
    <property type="molecule type" value="Genomic_DNA"/>
</dbReference>
<dbReference type="VEuPathDB" id="VectorBase:PPAI009013"/>
<name>A0A1B0GQ74_PHLPP</name>
<evidence type="ECO:0000313" key="2">
    <source>
        <dbReference type="Proteomes" id="UP000092462"/>
    </source>
</evidence>
<dbReference type="VEuPathDB" id="VectorBase:PPAPM1_000667"/>
<dbReference type="AlphaFoldDB" id="A0A1B0GQ74"/>
<proteinExistence type="predicted"/>